<dbReference type="Proteomes" id="UP000789595">
    <property type="component" value="Unassembled WGS sequence"/>
</dbReference>
<accession>A0A8J2X5K8</accession>
<organism evidence="2 3">
    <name type="scientific">Pelagomonas calceolata</name>
    <dbReference type="NCBI Taxonomy" id="35677"/>
    <lineage>
        <taxon>Eukaryota</taxon>
        <taxon>Sar</taxon>
        <taxon>Stramenopiles</taxon>
        <taxon>Ochrophyta</taxon>
        <taxon>Pelagophyceae</taxon>
        <taxon>Pelagomonadales</taxon>
        <taxon>Pelagomonadaceae</taxon>
        <taxon>Pelagomonas</taxon>
    </lineage>
</organism>
<feature type="region of interest" description="Disordered" evidence="1">
    <location>
        <begin position="1"/>
        <end position="67"/>
    </location>
</feature>
<dbReference type="PANTHER" id="PTHR13651">
    <property type="entry name" value="PROTEIN ABITRAM"/>
    <property type="match status" value="1"/>
</dbReference>
<feature type="compositionally biased region" description="Low complexity" evidence="1">
    <location>
        <begin position="1"/>
        <end position="45"/>
    </location>
</feature>
<dbReference type="OrthoDB" id="48130at2759"/>
<keyword evidence="3" id="KW-1185">Reference proteome</keyword>
<dbReference type="InterPro" id="IPR039169">
    <property type="entry name" value="Abitram"/>
</dbReference>
<dbReference type="PANTHER" id="PTHR13651:SF0">
    <property type="entry name" value="PROTEIN ABITRAM"/>
    <property type="match status" value="1"/>
</dbReference>
<dbReference type="AlphaFoldDB" id="A0A8J2X5K8"/>
<evidence type="ECO:0008006" key="4">
    <source>
        <dbReference type="Google" id="ProtNLM"/>
    </source>
</evidence>
<reference evidence="2" key="1">
    <citation type="submission" date="2021-11" db="EMBL/GenBank/DDBJ databases">
        <authorList>
            <consortium name="Genoscope - CEA"/>
            <person name="William W."/>
        </authorList>
    </citation>
    <scope>NUCLEOTIDE SEQUENCE</scope>
</reference>
<protein>
    <recommendedName>
        <fullName evidence="4">Actin-binding transcription modulator</fullName>
    </recommendedName>
</protein>
<comment type="caution">
    <text evidence="2">The sequence shown here is derived from an EMBL/GenBank/DDBJ whole genome shotgun (WGS) entry which is preliminary data.</text>
</comment>
<dbReference type="GO" id="GO:0005634">
    <property type="term" value="C:nucleus"/>
    <property type="evidence" value="ECO:0007669"/>
    <property type="project" value="TreeGrafter"/>
</dbReference>
<proteinExistence type="predicted"/>
<evidence type="ECO:0000313" key="3">
    <source>
        <dbReference type="Proteomes" id="UP000789595"/>
    </source>
</evidence>
<feature type="compositionally biased region" description="Low complexity" evidence="1">
    <location>
        <begin position="54"/>
        <end position="67"/>
    </location>
</feature>
<dbReference type="EMBL" id="CAKKNE010000005">
    <property type="protein sequence ID" value="CAH0376226.1"/>
    <property type="molecule type" value="Genomic_DNA"/>
</dbReference>
<evidence type="ECO:0000313" key="2">
    <source>
        <dbReference type="EMBL" id="CAH0376226.1"/>
    </source>
</evidence>
<sequence length="200" mass="20728">MDAAGGTAPSPASPARAGAASMQQAPPVAASDAPPAQATASSPAPQALPPTAPTAPRARPMDATARPGSLERYYSTVNTRDTVVCCAPNKVCVVYVRPDHDCFGDGRKVASITFADRLASAQISGKRKRGAAEVAPDEKVLTIKCDDGAQFALRPGVRGRVLELGARLTHSDLLTRAGYVLILQSSAKEVARLVGEEAPR</sequence>
<gene>
    <name evidence="2" type="ORF">PECAL_5P07920</name>
</gene>
<evidence type="ECO:0000256" key="1">
    <source>
        <dbReference type="SAM" id="MobiDB-lite"/>
    </source>
</evidence>
<name>A0A8J2X5K8_9STRA</name>